<keyword evidence="9" id="KW-1185">Reference proteome</keyword>
<dbReference type="SUPFAM" id="SSF53254">
    <property type="entry name" value="Phosphoglycerate mutase-like"/>
    <property type="match status" value="1"/>
</dbReference>
<feature type="active site" description="Proton donor/acceptor" evidence="6">
    <location>
        <position position="87"/>
    </location>
</feature>
<reference evidence="8 9" key="1">
    <citation type="submission" date="2020-08" db="EMBL/GenBank/DDBJ databases">
        <title>Genomic Encyclopedia of Type Strains, Phase IV (KMG-IV): sequencing the most valuable type-strain genomes for metagenomic binning, comparative biology and taxonomic classification.</title>
        <authorList>
            <person name="Goeker M."/>
        </authorList>
    </citation>
    <scope>NUCLEOTIDE SEQUENCE [LARGE SCALE GENOMIC DNA]</scope>
    <source>
        <strain evidence="8 9">DSM 100039</strain>
    </source>
</reference>
<dbReference type="GO" id="GO:0006094">
    <property type="term" value="P:gluconeogenesis"/>
    <property type="evidence" value="ECO:0007669"/>
    <property type="project" value="UniProtKB-KW"/>
</dbReference>
<dbReference type="RefSeq" id="WP_184877797.1">
    <property type="nucleotide sequence ID" value="NZ_JACHEF010000009.1"/>
</dbReference>
<feature type="binding site" evidence="7">
    <location>
        <begin position="87"/>
        <end position="90"/>
    </location>
    <ligand>
        <name>substrate</name>
    </ligand>
</feature>
<evidence type="ECO:0000313" key="8">
    <source>
        <dbReference type="EMBL" id="MBB6413724.1"/>
    </source>
</evidence>
<dbReference type="SMART" id="SM00855">
    <property type="entry name" value="PGAM"/>
    <property type="match status" value="1"/>
</dbReference>
<dbReference type="InterPro" id="IPR013078">
    <property type="entry name" value="His_Pase_superF_clade-1"/>
</dbReference>
<dbReference type="Pfam" id="PF00300">
    <property type="entry name" value="His_Phos_1"/>
    <property type="match status" value="1"/>
</dbReference>
<dbReference type="Gene3D" id="3.40.50.1240">
    <property type="entry name" value="Phosphoglycerate mutase-like"/>
    <property type="match status" value="1"/>
</dbReference>
<organism evidence="8 9">
    <name type="scientific">Mesorhizobium sangaii</name>
    <dbReference type="NCBI Taxonomy" id="505389"/>
    <lineage>
        <taxon>Bacteria</taxon>
        <taxon>Pseudomonadati</taxon>
        <taxon>Pseudomonadota</taxon>
        <taxon>Alphaproteobacteria</taxon>
        <taxon>Hyphomicrobiales</taxon>
        <taxon>Phyllobacteriaceae</taxon>
        <taxon>Mesorhizobium</taxon>
    </lineage>
</organism>
<evidence type="ECO:0000256" key="1">
    <source>
        <dbReference type="ARBA" id="ARBA00006717"/>
    </source>
</evidence>
<protein>
    <recommendedName>
        <fullName evidence="2">phosphoglycerate mutase (2,3-diphosphoglycerate-dependent)</fullName>
        <ecNumber evidence="2">5.4.2.11</ecNumber>
    </recommendedName>
</protein>
<name>A0A841PEH7_9HYPH</name>
<evidence type="ECO:0000256" key="5">
    <source>
        <dbReference type="ARBA" id="ARBA00023235"/>
    </source>
</evidence>
<comment type="similarity">
    <text evidence="1">Belongs to the phosphoglycerate mutase family. BPG-dependent PGAM subfamily.</text>
</comment>
<evidence type="ECO:0000256" key="2">
    <source>
        <dbReference type="ARBA" id="ARBA00012028"/>
    </source>
</evidence>
<evidence type="ECO:0000256" key="7">
    <source>
        <dbReference type="PIRSR" id="PIRSR613078-2"/>
    </source>
</evidence>
<dbReference type="EMBL" id="JACHEF010000009">
    <property type="protein sequence ID" value="MBB6413724.1"/>
    <property type="molecule type" value="Genomic_DNA"/>
</dbReference>
<dbReference type="EC" id="5.4.2.11" evidence="2"/>
<proteinExistence type="inferred from homology"/>
<dbReference type="Proteomes" id="UP000556329">
    <property type="component" value="Unassembled WGS sequence"/>
</dbReference>
<dbReference type="CDD" id="cd07067">
    <property type="entry name" value="HP_PGM_like"/>
    <property type="match status" value="1"/>
</dbReference>
<accession>A0A841PEH7</accession>
<gene>
    <name evidence="8" type="ORF">HNQ71_006433</name>
</gene>
<keyword evidence="3" id="KW-0312">Gluconeogenesis</keyword>
<sequence>MKLILSRHGNTFGPGDKVAWVGRRTDLALTAEGCRQAQHLGNALCQAGATLGGLYCGPLRRTRQYAEIIVERIGGAPVPIVDSRLAEIDYGAWEGLSSQEIITQFGREELEAWERSGAWPESPGWSPPESTLAHGVTTFVENVTRTGKDRAVLAVTSSGVLRYFLRLVGNTLKGKLELRGGKVATGHICILEVRQGNCQAHAWNIAPDPDYLSELLSKMPRRRSTDTVSSP</sequence>
<dbReference type="AlphaFoldDB" id="A0A841PEH7"/>
<dbReference type="PANTHER" id="PTHR11931">
    <property type="entry name" value="PHOSPHOGLYCERATE MUTASE"/>
    <property type="match status" value="1"/>
</dbReference>
<evidence type="ECO:0000313" key="9">
    <source>
        <dbReference type="Proteomes" id="UP000556329"/>
    </source>
</evidence>
<dbReference type="GO" id="GO:0004619">
    <property type="term" value="F:phosphoglycerate mutase activity"/>
    <property type="evidence" value="ECO:0007669"/>
    <property type="project" value="UniProtKB-EC"/>
</dbReference>
<feature type="active site" description="Tele-phosphohistidine intermediate" evidence="6">
    <location>
        <position position="8"/>
    </location>
</feature>
<keyword evidence="4" id="KW-0324">Glycolysis</keyword>
<dbReference type="InterPro" id="IPR029033">
    <property type="entry name" value="His_PPase_superfam"/>
</dbReference>
<keyword evidence="5 8" id="KW-0413">Isomerase</keyword>
<evidence type="ECO:0000256" key="3">
    <source>
        <dbReference type="ARBA" id="ARBA00022432"/>
    </source>
</evidence>
<feature type="binding site" evidence="7">
    <location>
        <position position="61"/>
    </location>
    <ligand>
        <name>substrate</name>
    </ligand>
</feature>
<comment type="caution">
    <text evidence="8">The sequence shown here is derived from an EMBL/GenBank/DDBJ whole genome shotgun (WGS) entry which is preliminary data.</text>
</comment>
<evidence type="ECO:0000256" key="4">
    <source>
        <dbReference type="ARBA" id="ARBA00023152"/>
    </source>
</evidence>
<dbReference type="GO" id="GO:0006096">
    <property type="term" value="P:glycolytic process"/>
    <property type="evidence" value="ECO:0007669"/>
    <property type="project" value="UniProtKB-KW"/>
</dbReference>
<evidence type="ECO:0000256" key="6">
    <source>
        <dbReference type="PIRSR" id="PIRSR613078-1"/>
    </source>
</evidence>
<dbReference type="InterPro" id="IPR005952">
    <property type="entry name" value="Phosphogly_mut1"/>
</dbReference>